<feature type="compositionally biased region" description="Basic and acidic residues" evidence="2">
    <location>
        <begin position="270"/>
        <end position="285"/>
    </location>
</feature>
<feature type="compositionally biased region" description="Basic and acidic residues" evidence="2">
    <location>
        <begin position="457"/>
        <end position="483"/>
    </location>
</feature>
<keyword evidence="1" id="KW-0862">Zinc</keyword>
<feature type="compositionally biased region" description="Basic and acidic residues" evidence="2">
    <location>
        <begin position="162"/>
        <end position="179"/>
    </location>
</feature>
<feature type="region of interest" description="Disordered" evidence="2">
    <location>
        <begin position="1791"/>
        <end position="1819"/>
    </location>
</feature>
<organism evidence="4 5">
    <name type="scientific">Holothuria leucospilota</name>
    <name type="common">Black long sea cucumber</name>
    <name type="synonym">Mertensiothuria leucospilota</name>
    <dbReference type="NCBI Taxonomy" id="206669"/>
    <lineage>
        <taxon>Eukaryota</taxon>
        <taxon>Metazoa</taxon>
        <taxon>Echinodermata</taxon>
        <taxon>Eleutherozoa</taxon>
        <taxon>Echinozoa</taxon>
        <taxon>Holothuroidea</taxon>
        <taxon>Aspidochirotacea</taxon>
        <taxon>Aspidochirotida</taxon>
        <taxon>Holothuriidae</taxon>
        <taxon>Holothuria</taxon>
    </lineage>
</organism>
<feature type="compositionally biased region" description="Polar residues" evidence="2">
    <location>
        <begin position="3370"/>
        <end position="3383"/>
    </location>
</feature>
<reference evidence="4" key="1">
    <citation type="submission" date="2021-10" db="EMBL/GenBank/DDBJ databases">
        <title>Tropical sea cucumber genome reveals ecological adaptation and Cuvierian tubules defense mechanism.</title>
        <authorList>
            <person name="Chen T."/>
        </authorList>
    </citation>
    <scope>NUCLEOTIDE SEQUENCE</scope>
    <source>
        <strain evidence="4">Nanhai2018</strain>
        <tissue evidence="4">Muscle</tissue>
    </source>
</reference>
<feature type="compositionally biased region" description="Polar residues" evidence="2">
    <location>
        <begin position="3149"/>
        <end position="3163"/>
    </location>
</feature>
<feature type="compositionally biased region" description="Polar residues" evidence="2">
    <location>
        <begin position="407"/>
        <end position="417"/>
    </location>
</feature>
<dbReference type="GO" id="GO:0008270">
    <property type="term" value="F:zinc ion binding"/>
    <property type="evidence" value="ECO:0007669"/>
    <property type="project" value="UniProtKB-KW"/>
</dbReference>
<feature type="compositionally biased region" description="Basic and acidic residues" evidence="2">
    <location>
        <begin position="216"/>
        <end position="231"/>
    </location>
</feature>
<feature type="compositionally biased region" description="Basic and acidic residues" evidence="2">
    <location>
        <begin position="2674"/>
        <end position="2686"/>
    </location>
</feature>
<feature type="compositionally biased region" description="Polar residues" evidence="2">
    <location>
        <begin position="3038"/>
        <end position="3057"/>
    </location>
</feature>
<dbReference type="Proteomes" id="UP001152320">
    <property type="component" value="Chromosome 17"/>
</dbReference>
<evidence type="ECO:0000313" key="5">
    <source>
        <dbReference type="Proteomes" id="UP001152320"/>
    </source>
</evidence>
<feature type="compositionally biased region" description="Basic and acidic residues" evidence="2">
    <location>
        <begin position="2926"/>
        <end position="2967"/>
    </location>
</feature>
<feature type="region of interest" description="Disordered" evidence="2">
    <location>
        <begin position="1"/>
        <end position="28"/>
    </location>
</feature>
<feature type="compositionally biased region" description="Polar residues" evidence="2">
    <location>
        <begin position="974"/>
        <end position="990"/>
    </location>
</feature>
<feature type="compositionally biased region" description="Basic residues" evidence="2">
    <location>
        <begin position="2757"/>
        <end position="2777"/>
    </location>
</feature>
<feature type="region of interest" description="Disordered" evidence="2">
    <location>
        <begin position="797"/>
        <end position="819"/>
    </location>
</feature>
<keyword evidence="5" id="KW-1185">Reference proteome</keyword>
<feature type="domain" description="C3H1-type" evidence="3">
    <location>
        <begin position="3177"/>
        <end position="3205"/>
    </location>
</feature>
<name>A0A9Q1BI67_HOLLE</name>
<evidence type="ECO:0000259" key="3">
    <source>
        <dbReference type="PROSITE" id="PS50103"/>
    </source>
</evidence>
<feature type="region of interest" description="Disordered" evidence="2">
    <location>
        <begin position="3255"/>
        <end position="3282"/>
    </location>
</feature>
<comment type="caution">
    <text evidence="4">The sequence shown here is derived from an EMBL/GenBank/DDBJ whole genome shotgun (WGS) entry which is preliminary data.</text>
</comment>
<sequence>MEKQRISQEHCAVGKLEHSKDAQRTRSCVPEQFGKKNIYEASSNVSWKNIVKKVRRPNQYVTQKETLGEPAPFFGIRATVSPFGFLSKEKLVAPEILSKPEADNQKKIERDGVGSERTERIGSFGTNTFSEKFGVGVYTILEKNNNGRLEKISSAGQISNKKIQEDGSRSERINEKDENSNSSLRSVEGEGETCLGGEAPKEEETLLEEEVPLKATPDHVEEAFSDEKSAVEGETCLDGEVPKEEETPLEEELLLKATPYHVEEAFSDEKSAVETHFEEKPDFEGKASSLEGHPALWEKMLVEGDVDKDCNLKEETSFEVENPIETTHLEAETPLEAKTDVESEAFLERHTPHGREELVERGTPSGTESKCERETSGEGEALVVEELPVMKERPLKGNTSHEEKPSFQRQNQFGTENTAERVVLTEEEETSPIGRSDPAGKPSHEENATGEGESVLEESRHLHGKADHEGKTSLEGHTPHESENFVGGVTPVAKECRLGGKTAFEGEAQTEETPLVEEGPMKAKSDPRGEMALQGCTKLVPEITVEGETLIEKIHPGDKEPHPEGKTSFVAETPLEGEGHCEGESYLQRGTPVEEEMHFNEGEQVEGQTSLDRETEQGVKVTQDLAPHLTPEVCELSENTGQQEGSHVEEVSGPVGQISGDGNDQIEPSCTTGNLAITEQPNKQVTSQIVTVIVEDRITELPNARQNDLCRDSLKSEDTCQKSEEKIEETFCGEGSKNTAMNMNESSGGTTDKVLEEALMNVQGMITFTTGEELTNKVASLTTEENVHQVETGECIEDTQQSTERRDSHPHADGDMGMQSSGIREDVMVTQGQCPSPNTTFTDLTRLSPIRTIPAVANTNSTHTLTSSSCDNSINTSESGNVSQNIASSPEKQLSELMRVVDELFAIHQDGVAVESADVTTLLDSGDGTNDSKNLPLLFKTPPRRPDLSGKLGEDTTYGESMHLVEESCRYPRNSPSKNTSQLDTVPSVSHSYQTVSLPAESSFGDSDCNFQVNLSSNKDSPGPSNLLENSVSHEAANQIHENDSSKIQDSPSTFHVPEVQLKEKEETLTKRLADIVESSKSRTKVKHKLQEKRETTSDEKVGIILKSSDSIQEERQDKINLKEDFVTSRQGSLGSSSPIETAALPEIPVHSAYGSKPTSSTDIPVPGFRIVPQYDIPEPVNESFPTSDEVVPAIAMEVEILNGRQEEEEGGVFVPPGSIEDLSGDETPKKSRYVRKSKKAPAKKCSNKGKSPVEEPPKRKRGRPRKEVKENLEKVETGSTRKVAKKLPKRRKFESEEEEIKNAAEVLTSLFSSDDSDWSWRPSRPGISERRIDNAHEKIKSVGVLDGNKQQKVISDSTLAETLGNKSNAKLKQGKNGEQGTAVVDKNSITPDMAALLSKFESQRSADQSCKEKVISKIGCHVCKGDSRSCARKKRTQVQRKKLQVPRITTSYGVKSNYGPQSGHSCSYQLTFDDDDDVEENSAVGDNLPVRNKEKCFKNGNDKEMHLSESSIQKTLYWVGEKTAEIRDSQSLQLSVKENIQVKSPGTAQLGYKKDFESQCNILQQPSDSNMLKKNADSVQLGDNRSSQHLGVEIVQELSEAKSDLEENKNAEAKQLPTVKVSENITQKDKTSTEDSDCVSQQPVTEKFIEKSCQEEDLKQKQLCVEIAQELSEAKSDLEENKNVETKELPIVTVSENTTQKDKTSTEDSDCVSQQSVTEKCMEKSCEEEDLKQKQLCVEIAQELSEAKSDMEENKNVETKQLHIVMVSENITQKDKSSTEGSDCVSQQPVTEKCIEKSSQEEDLKQKSELEGANSKSIEKKDPLPSAIVFEVIKDSTQSDYEAEDLPITFLQATSDGASELDPLEQLNCKCSVVSEPLRISMNNELVDEKVAIIVDNISRCSEDNGDQHQPGGKTQLEECKDSEVEDQNEEEISMSLPTGKEMSASQKGKRIKNLKTGFSPSLMKKYEQIRQISEKSRARRMKKYQQRQKSYRGVSVRKQWEVEIVDEALEMVSSVVNDDSVDLQRTVKDMKTNDKTEPSVEEILSPSTLSKYSELIKNRMSPKVVLTDYRRLSGKSSPESSPSLQKSSITMKNETSKGSDKRTQFKEKYKNILSSTRSPSKKQERNTPSQMSYYSFGKDSNDSKIHHQKENKTQSFSLMQKMDFPKVESSDDVCIVSGDEMVMSDEDSYKLATLDAGKETGLSVKQSGKEKDFRRKQDIDRHGNQNDQRKKKVMDTSSVVNDVSTEEEGSNYKENNNTEIAKVEERRPENLHLLKGDGSVLSISSNEAKSTSLVEGNLKDKATANSDKEVVETAKGKPKNMERGDNSLSSVPVNLPDCVPGKAKISKLVLKDILPRQRGRQRRGSRKTKTAKEMFVSKDVLENSSSVNEVKSSVHERKGQDEVCSDNGRKGLENEAENLGQNVENNVLLVDLQEAELVSLENVGSTNKTSPHNGHVTDISVVEETRLLLDEESLENKVLEEQKVLNDEGSSVISKDEKGDSVASCISLSKESPLQDELSFQTELAFDGESSQTEVAFDEESSQTELVFDEGETDSAENVLPVEKVCVSKEKQRSPEKDICSRTKATVAGKQTNKDFNLMSMENGTLLHSRESRGGDGTPDRENTSESGLEKQGNHSPDKNNLNAETTSVGLSKEISTDLEKVNDDVLGDGVEMEKESGVKKLERADDDATPESGDDLHLKVDCGQNSIYTSSEDDMDFVGNLPLSVKLRRCFVVLKPLGLEEFEKGGSYRSELRKNRKRKMRGGLKNEGRKRRKLNAGVDGSPIDSLLTEVQQVSEIHFDSASSDVCDLKHRKEAERKRKEKKGKKRKKQRRGEEEEEKLKKTDIGLRKEVFDRDDGVTGDSFSSAIEDDLSSCDSKGFEITPTAEKEEVEGILEQDASDKEDGNNANDIEEWMDAASGNSEAENSHKDRETHYPDGSDAKNGEGKAADEKTKEDIGESEKHGEGDAFCDDDCLSITAECTDLLSEFEDEEMEAETEPTEECEPAIPTAEQTDAKLEYENVSSDDNFGLTPDGSRVQKQGPSSVKGTKDGTSGNVPPQDLLPVKLMPRIPKKSTAIIAAVTSRNASQSNRIPSDGVVAGDDVGGPHPPSITRKLHPDIPTVSFAGENHPGLPVPSSNGESPKEHGKLSSTSGPNAATSKQAANAGWQLTDKTRQKCPPGYCFKFAEFGKCHYGATCRFKHVLLQDIPRPEVTHGNTSQPSQLPLPPPPMQGVQQSQPLMPHVISKPVAVTESSKSRILNSSPFPEEGPLLPDPPTLGDRSEIAITSSDNLLESANNLSSLPPLFPHEMEEFLTYIETCSKDGELLQNKTSDAPEVEEKRDNVSSRRDDLTSQGNDLTSRRDLAGGTAARSSDSSNPAAGRSNSLSVVHNLLRKKRVSDAWNVYRLKTQQEGFAPDRQLLTQIIKAFPSARFSKLKWKDCREALKEFGRTFAEDITLYCLEIIQHLCDSQENDPEDDEDYEDPLPIAVSVFKDCVPCQSRIGAEFMTLNILAEKLIQESHWSLLGTFVSLQLNKGFRPSLRSLSDVISKYHVLNNHYDDLVNLMKKIDESNLKLPSSLYDGVKNCLAASSQYTDEGLAVLKMKGKFYPLDSIEKSLVEMCSVDQHEIELTEAPAPESDRTSQIPENVSSDEKFVDGETREIATIIQKARDVDTLVQLFLTIVGSGEAHLLDARVQDCFAFTISKMAPTNHCHLFRKFVQSVVNDPRTGDAERRFVVGIGKILFRTSWKNKHAANAYQLLEIMSEYDEKSIERLFVAKEKPKHWGVIYSELHSVVSCYINACNILQACRVLNSLACEEWGVNFWKKTSNSVKWRNTIIDLGKRLTSAGYLTECLRLLRNFSQGMPAPSRSMRTRQVTKEVFNLLLSNSFERGENVFALEQVFPAIQELSVLDKNNTILMVRVFASQETPETTRMAKELYQKGMKEGIYFYPVINESMHEGKVQVCNDPHEISIIVQEFFRQSDKFLTGVFTTFKCDEDRMGMFVNRMKFRFLVTVAGSPAESNTSSADAIVDETLMKIIQELAKVISQFNCQIETLNEKEKAVNLPPDAIKERFLSNVQRQMFR</sequence>
<feature type="region of interest" description="Disordered" evidence="2">
    <location>
        <begin position="270"/>
        <end position="289"/>
    </location>
</feature>
<feature type="compositionally biased region" description="Acidic residues" evidence="2">
    <location>
        <begin position="2988"/>
        <end position="3005"/>
    </location>
</feature>
<feature type="region of interest" description="Disordered" evidence="2">
    <location>
        <begin position="2757"/>
        <end position="2784"/>
    </location>
</feature>
<feature type="zinc finger region" description="C3H1-type" evidence="1">
    <location>
        <begin position="3177"/>
        <end position="3205"/>
    </location>
</feature>
<feature type="region of interest" description="Disordered" evidence="2">
    <location>
        <begin position="2665"/>
        <end position="2698"/>
    </location>
</feature>
<feature type="region of interest" description="Disordered" evidence="2">
    <location>
        <begin position="1207"/>
        <end position="1299"/>
    </location>
</feature>
<keyword evidence="1" id="KW-0863">Zinc-finger</keyword>
<feature type="compositionally biased region" description="Basic and acidic residues" evidence="2">
    <location>
        <begin position="347"/>
        <end position="360"/>
    </location>
</feature>
<feature type="region of interest" description="Disordered" evidence="2">
    <location>
        <begin position="159"/>
        <end position="248"/>
    </location>
</feature>
<feature type="compositionally biased region" description="Basic and acidic residues" evidence="2">
    <location>
        <begin position="15"/>
        <end position="24"/>
    </location>
</feature>
<dbReference type="OrthoDB" id="10669625at2759"/>
<feature type="compositionally biased region" description="Basic and acidic residues" evidence="2">
    <location>
        <begin position="1266"/>
        <end position="1277"/>
    </location>
</feature>
<feature type="compositionally biased region" description="Basic and acidic residues" evidence="2">
    <location>
        <begin position="388"/>
        <end position="406"/>
    </location>
</feature>
<feature type="compositionally biased region" description="Basic residues" evidence="2">
    <location>
        <begin position="2821"/>
        <end position="2833"/>
    </location>
</feature>
<feature type="region of interest" description="Disordered" evidence="2">
    <location>
        <begin position="3211"/>
        <end position="3236"/>
    </location>
</feature>
<feature type="compositionally biased region" description="Polar residues" evidence="2">
    <location>
        <begin position="2591"/>
        <end position="2605"/>
    </location>
</feature>
<dbReference type="InterPro" id="IPR000571">
    <property type="entry name" value="Znf_CCCH"/>
</dbReference>
<feature type="compositionally biased region" description="Basic and acidic residues" evidence="2">
    <location>
        <begin position="519"/>
        <end position="528"/>
    </location>
</feature>
<protein>
    <submittedName>
        <fullName evidence="4">Ovarian abundant message protein</fullName>
    </submittedName>
</protein>
<feature type="compositionally biased region" description="Basic and acidic residues" evidence="2">
    <location>
        <begin position="2096"/>
        <end position="2112"/>
    </location>
</feature>
<feature type="region of interest" description="Disordered" evidence="2">
    <location>
        <begin position="925"/>
        <end position="990"/>
    </location>
</feature>
<feature type="compositionally biased region" description="Acidic residues" evidence="2">
    <location>
        <begin position="2687"/>
        <end position="2696"/>
    </location>
</feature>
<feature type="region of interest" description="Disordered" evidence="2">
    <location>
        <begin position="2071"/>
        <end position="2159"/>
    </location>
</feature>
<feature type="compositionally biased region" description="Basic and acidic residues" evidence="2">
    <location>
        <begin position="2306"/>
        <end position="2327"/>
    </location>
</feature>
<feature type="region of interest" description="Disordered" evidence="2">
    <location>
        <begin position="501"/>
        <end position="528"/>
    </location>
</feature>
<feature type="region of interest" description="Disordered" evidence="2">
    <location>
        <begin position="2988"/>
        <end position="3069"/>
    </location>
</feature>
<evidence type="ECO:0000256" key="1">
    <source>
        <dbReference type="PROSITE-ProRule" id="PRU00723"/>
    </source>
</evidence>
<feature type="compositionally biased region" description="Basic residues" evidence="2">
    <location>
        <begin position="1283"/>
        <end position="1293"/>
    </location>
</feature>
<feature type="compositionally biased region" description="Basic residues" evidence="2">
    <location>
        <begin position="1231"/>
        <end position="1248"/>
    </location>
</feature>
<feature type="region of interest" description="Disordered" evidence="2">
    <location>
        <begin position="347"/>
        <end position="489"/>
    </location>
</feature>
<feature type="compositionally biased region" description="Basic and acidic residues" evidence="2">
    <location>
        <begin position="2569"/>
        <end position="2583"/>
    </location>
</feature>
<keyword evidence="1" id="KW-0479">Metal-binding</keyword>
<accession>A0A9Q1BI67</accession>
<feature type="region of interest" description="Disordered" evidence="2">
    <location>
        <begin position="2204"/>
        <end position="2258"/>
    </location>
</feature>
<feature type="compositionally biased region" description="Basic and acidic residues" evidence="2">
    <location>
        <begin position="2610"/>
        <end position="2640"/>
    </location>
</feature>
<feature type="region of interest" description="Disordered" evidence="2">
    <location>
        <begin position="2569"/>
        <end position="2646"/>
    </location>
</feature>
<feature type="compositionally biased region" description="Low complexity" evidence="2">
    <location>
        <begin position="2076"/>
        <end position="2090"/>
    </location>
</feature>
<feature type="region of interest" description="Disordered" evidence="2">
    <location>
        <begin position="3083"/>
        <end position="3168"/>
    </location>
</feature>
<feature type="compositionally biased region" description="Basic and acidic residues" evidence="2">
    <location>
        <begin position="2141"/>
        <end position="2154"/>
    </location>
</feature>
<feature type="region of interest" description="Disordered" evidence="2">
    <location>
        <begin position="3327"/>
        <end position="3383"/>
    </location>
</feature>
<feature type="region of interest" description="Disordered" evidence="2">
    <location>
        <begin position="1314"/>
        <end position="1333"/>
    </location>
</feature>
<gene>
    <name evidence="4" type="ORF">HOLleu_33776</name>
</gene>
<feature type="region of interest" description="Disordered" evidence="2">
    <location>
        <begin position="2812"/>
        <end position="2973"/>
    </location>
</feature>
<feature type="compositionally biased region" description="Polar residues" evidence="2">
    <location>
        <begin position="870"/>
        <end position="886"/>
    </location>
</feature>
<feature type="compositionally biased region" description="Basic and acidic residues" evidence="2">
    <location>
        <begin position="803"/>
        <end position="814"/>
    </location>
</feature>
<dbReference type="EMBL" id="JAIZAY010000017">
    <property type="protein sequence ID" value="KAJ8026042.1"/>
    <property type="molecule type" value="Genomic_DNA"/>
</dbReference>
<feature type="compositionally biased region" description="Basic and acidic residues" evidence="2">
    <location>
        <begin position="1794"/>
        <end position="1811"/>
    </location>
</feature>
<evidence type="ECO:0000256" key="2">
    <source>
        <dbReference type="SAM" id="MobiDB-lite"/>
    </source>
</evidence>
<dbReference type="PROSITE" id="PS50103">
    <property type="entry name" value="ZF_C3H1"/>
    <property type="match status" value="1"/>
</dbReference>
<feature type="compositionally biased region" description="Basic and acidic residues" evidence="2">
    <location>
        <begin position="3337"/>
        <end position="3351"/>
    </location>
</feature>
<proteinExistence type="predicted"/>
<feature type="region of interest" description="Disordered" evidence="2">
    <location>
        <begin position="2306"/>
        <end position="2335"/>
    </location>
</feature>
<evidence type="ECO:0000313" key="4">
    <source>
        <dbReference type="EMBL" id="KAJ8026042.1"/>
    </source>
</evidence>
<feature type="region of interest" description="Disordered" evidence="2">
    <location>
        <begin position="1903"/>
        <end position="1933"/>
    </location>
</feature>
<feature type="region of interest" description="Disordered" evidence="2">
    <location>
        <begin position="862"/>
        <end position="886"/>
    </location>
</feature>
<feature type="compositionally biased region" description="Polar residues" evidence="2">
    <location>
        <begin position="3083"/>
        <end position="3093"/>
    </location>
</feature>
<feature type="compositionally biased region" description="Basic and acidic residues" evidence="2">
    <location>
        <begin position="2209"/>
        <end position="2230"/>
    </location>
</feature>
<feature type="compositionally biased region" description="Basic and acidic residues" evidence="2">
    <location>
        <begin position="2834"/>
        <end position="2859"/>
    </location>
</feature>
<feature type="compositionally biased region" description="Basic and acidic residues" evidence="2">
    <location>
        <begin position="944"/>
        <end position="954"/>
    </location>
</feature>